<keyword evidence="7 12" id="KW-1133">Transmembrane helix</keyword>
<dbReference type="InterPro" id="IPR035908">
    <property type="entry name" value="F0_ATP_A_sf"/>
</dbReference>
<dbReference type="EMBL" id="AF538052">
    <property type="protein sequence ID" value="AAN04079.1"/>
    <property type="molecule type" value="Genomic_DNA"/>
</dbReference>
<keyword evidence="13" id="KW-0378">Hydrolase</keyword>
<dbReference type="GO" id="GO:0016787">
    <property type="term" value="F:hydrolase activity"/>
    <property type="evidence" value="ECO:0007669"/>
    <property type="project" value="UniProtKB-KW"/>
</dbReference>
<comment type="subcellular location">
    <subcellularLocation>
        <location evidence="1 11">Mitochondrion inner membrane</location>
        <topology evidence="1 11">Multi-pass membrane protein</topology>
    </subcellularLocation>
</comment>
<feature type="transmembrane region" description="Helical" evidence="12">
    <location>
        <begin position="108"/>
        <end position="129"/>
    </location>
</feature>
<dbReference type="InterPro" id="IPR045083">
    <property type="entry name" value="ATP_synth_F0_asu_bact/mt"/>
</dbReference>
<dbReference type="InterPro" id="IPR000568">
    <property type="entry name" value="ATP_synth_F0_asu"/>
</dbReference>
<keyword evidence="9 12" id="KW-0472">Membrane</keyword>
<evidence type="ECO:0000256" key="11">
    <source>
        <dbReference type="RuleBase" id="RU004450"/>
    </source>
</evidence>
<dbReference type="AlphaFoldDB" id="Q8M0B3"/>
<dbReference type="PANTHER" id="PTHR11410:SF0">
    <property type="entry name" value="ATP SYNTHASE SUBUNIT A"/>
    <property type="match status" value="1"/>
</dbReference>
<dbReference type="PROSITE" id="PS00449">
    <property type="entry name" value="ATPASE_A"/>
    <property type="match status" value="1"/>
</dbReference>
<evidence type="ECO:0000256" key="4">
    <source>
        <dbReference type="ARBA" id="ARBA00022547"/>
    </source>
</evidence>
<protein>
    <recommendedName>
        <fullName evidence="11">ATP synthase subunit a</fullName>
    </recommendedName>
</protein>
<feature type="transmembrane region" description="Helical" evidence="12">
    <location>
        <begin position="141"/>
        <end position="161"/>
    </location>
</feature>
<evidence type="ECO:0000256" key="12">
    <source>
        <dbReference type="SAM" id="Phobius"/>
    </source>
</evidence>
<evidence type="ECO:0000256" key="2">
    <source>
        <dbReference type="ARBA" id="ARBA00006810"/>
    </source>
</evidence>
<comment type="similarity">
    <text evidence="2">Belongs to the ATPase A chain family.</text>
</comment>
<evidence type="ECO:0000256" key="6">
    <source>
        <dbReference type="ARBA" id="ARBA00022781"/>
    </source>
</evidence>
<gene>
    <name evidence="13" type="primary">atp6</name>
</gene>
<name>Q8M0B3_AMOPA</name>
<accession>Q8M0B3</accession>
<dbReference type="PRINTS" id="PR00123">
    <property type="entry name" value="ATPASEA"/>
</dbReference>
<dbReference type="CDD" id="cd00310">
    <property type="entry name" value="ATP-synt_Fo_a_6"/>
    <property type="match status" value="1"/>
</dbReference>
<dbReference type="GO" id="GO:0005743">
    <property type="term" value="C:mitochondrial inner membrane"/>
    <property type="evidence" value="ECO:0007669"/>
    <property type="project" value="UniProtKB-SubCell"/>
</dbReference>
<organism evidence="13">
    <name type="scientific">Amoebidium parasiticum</name>
    <dbReference type="NCBI Taxonomy" id="4881"/>
    <lineage>
        <taxon>Eukaryota</taxon>
        <taxon>Ichthyosporea</taxon>
        <taxon>Ichthyophonida</taxon>
        <taxon>Amoebidiaceae</taxon>
        <taxon>Amoebidium</taxon>
    </lineage>
</organism>
<evidence type="ECO:0000256" key="8">
    <source>
        <dbReference type="ARBA" id="ARBA00023065"/>
    </source>
</evidence>
<sequence>MIIGSPLEQFIINPLISISMIGVDLSITNSSLTMIIAIVLIITAYKLSIERGYIVPTRIQSVVEILYETVYGLIKDNIGEKGNAYFPFIFTLFTYIVVLNLMGMVPYVFSATAHISVALALSFGIWFGVTLRGFSLHGINFLSMFMPQGAPMALAPLLVMIELVSYSARAISLGVRLAANISAGHLLLAILSGFTWTMLAAGGILSLASVLPALVIFAMSGLELAVAVIQAYVFTLLTCIYINDAIHLH</sequence>
<evidence type="ECO:0000256" key="1">
    <source>
        <dbReference type="ARBA" id="ARBA00004448"/>
    </source>
</evidence>
<keyword evidence="10" id="KW-0066">ATP synthesis</keyword>
<dbReference type="NCBIfam" id="TIGR01131">
    <property type="entry name" value="ATP_synt_6_or_A"/>
    <property type="match status" value="1"/>
</dbReference>
<keyword evidence="4" id="KW-0138">CF(0)</keyword>
<evidence type="ECO:0000256" key="5">
    <source>
        <dbReference type="ARBA" id="ARBA00022692"/>
    </source>
</evidence>
<proteinExistence type="inferred from homology"/>
<dbReference type="SUPFAM" id="SSF81336">
    <property type="entry name" value="F1F0 ATP synthase subunit A"/>
    <property type="match status" value="1"/>
</dbReference>
<keyword evidence="5 12" id="KW-0812">Transmembrane</keyword>
<evidence type="ECO:0000256" key="7">
    <source>
        <dbReference type="ARBA" id="ARBA00022989"/>
    </source>
</evidence>
<geneLocation type="mitochondrion" evidence="13"/>
<feature type="transmembrane region" description="Helical" evidence="12">
    <location>
        <begin position="15"/>
        <end position="42"/>
    </location>
</feature>
<evidence type="ECO:0000313" key="13">
    <source>
        <dbReference type="EMBL" id="AAN04079.1"/>
    </source>
</evidence>
<dbReference type="InterPro" id="IPR023011">
    <property type="entry name" value="ATP_synth_F0_asu_AS"/>
</dbReference>
<dbReference type="Gene3D" id="1.20.120.220">
    <property type="entry name" value="ATP synthase, F0 complex, subunit A"/>
    <property type="match status" value="1"/>
</dbReference>
<keyword evidence="6" id="KW-0375">Hydrogen ion transport</keyword>
<dbReference type="HAMAP" id="MF_01393">
    <property type="entry name" value="ATP_synth_a_bact"/>
    <property type="match status" value="1"/>
</dbReference>
<feature type="transmembrane region" description="Helical" evidence="12">
    <location>
        <begin position="224"/>
        <end position="243"/>
    </location>
</feature>
<keyword evidence="8" id="KW-0406">Ion transport</keyword>
<evidence type="ECO:0000256" key="10">
    <source>
        <dbReference type="ARBA" id="ARBA00023310"/>
    </source>
</evidence>
<reference evidence="13" key="1">
    <citation type="journal article" date="2002" name="Curr. Biol.">
        <title>The closest unicellular relatives of animals.</title>
        <authorList>
            <person name="Lang B.F."/>
            <person name="O'Kelly C."/>
            <person name="Nerad T."/>
            <person name="Gray M.W."/>
            <person name="Burger G."/>
        </authorList>
    </citation>
    <scope>NUCLEOTIDE SEQUENCE</scope>
    <source>
        <strain evidence="13">JAP-7-2</strain>
    </source>
</reference>
<evidence type="ECO:0000256" key="9">
    <source>
        <dbReference type="ARBA" id="ARBA00023136"/>
    </source>
</evidence>
<dbReference type="NCBIfam" id="NF004482">
    <property type="entry name" value="PRK05815.2-4"/>
    <property type="match status" value="1"/>
</dbReference>
<dbReference type="GO" id="GO:0046933">
    <property type="term" value="F:proton-transporting ATP synthase activity, rotational mechanism"/>
    <property type="evidence" value="ECO:0007669"/>
    <property type="project" value="TreeGrafter"/>
</dbReference>
<dbReference type="GO" id="GO:0045259">
    <property type="term" value="C:proton-transporting ATP synthase complex"/>
    <property type="evidence" value="ECO:0007669"/>
    <property type="project" value="UniProtKB-KW"/>
</dbReference>
<keyword evidence="13" id="KW-0496">Mitochondrion</keyword>
<keyword evidence="3" id="KW-0813">Transport</keyword>
<dbReference type="PANTHER" id="PTHR11410">
    <property type="entry name" value="ATP SYNTHASE SUBUNIT A"/>
    <property type="match status" value="1"/>
</dbReference>
<dbReference type="FunFam" id="1.20.120.220:FF:000003">
    <property type="entry name" value="ATP synthase subunit a"/>
    <property type="match status" value="1"/>
</dbReference>
<evidence type="ECO:0000256" key="3">
    <source>
        <dbReference type="ARBA" id="ARBA00022448"/>
    </source>
</evidence>
<feature type="transmembrane region" description="Helical" evidence="12">
    <location>
        <begin position="84"/>
        <end position="102"/>
    </location>
</feature>
<dbReference type="Pfam" id="PF00119">
    <property type="entry name" value="ATP-synt_A"/>
    <property type="match status" value="1"/>
</dbReference>